<dbReference type="Proteomes" id="UP000481583">
    <property type="component" value="Unassembled WGS sequence"/>
</dbReference>
<protein>
    <submittedName>
        <fullName evidence="2">Helix-turn-helix transcriptional regulator</fullName>
    </submittedName>
</protein>
<dbReference type="InterPro" id="IPR010982">
    <property type="entry name" value="Lambda_DNA-bd_dom_sf"/>
</dbReference>
<dbReference type="SMART" id="SM00530">
    <property type="entry name" value="HTH_XRE"/>
    <property type="match status" value="1"/>
</dbReference>
<keyword evidence="3" id="KW-1185">Reference proteome</keyword>
<evidence type="ECO:0000313" key="2">
    <source>
        <dbReference type="EMBL" id="NGN68440.1"/>
    </source>
</evidence>
<comment type="caution">
    <text evidence="2">The sequence shown here is derived from an EMBL/GenBank/DDBJ whole genome shotgun (WGS) entry which is preliminary data.</text>
</comment>
<dbReference type="Gene3D" id="1.10.260.40">
    <property type="entry name" value="lambda repressor-like DNA-binding domains"/>
    <property type="match status" value="1"/>
</dbReference>
<feature type="domain" description="HTH cro/C1-type" evidence="1">
    <location>
        <begin position="9"/>
        <end position="67"/>
    </location>
</feature>
<dbReference type="EMBL" id="JAAKZV010000205">
    <property type="protein sequence ID" value="NGN68440.1"/>
    <property type="molecule type" value="Genomic_DNA"/>
</dbReference>
<sequence length="416" mass="44403">MDRRAIGRRINYWRTRRNFTQAEFGALMGGRSKRWVQAFEAGDRQADPRLSVLEDAARVLRIDLFALLADAPTVDCVDPVELQRIREALQSHDVLTGTDDTDPADPLPIDALRGRVIHGWTSFQASHFASLGRLVPDLLVAANRAAARHTGDDQLAAYRSLSMVLQLTEAASIKFGDGALATIAGHRAVAAAEHSGSAVIMASACRHLADAMTNDGQPRAAADFAVTAAARLEPDLTARGADGLSTLGMLYLKAALARAVAADRDDQAAIHDARAVPDLLDQADGHAAELGDTGDNNALFTAFSDTNVAIYRVAAHVQLSQGADAVAVALNITDDARAALPRERRAHHLADLARAYTQAGQREKAVDTLLEAEAEAAEEVQCRPRTQRLVDDLRLLGTGSAEGRLRALAARCGLPG</sequence>
<name>A0A6G4U9N8_9ACTN</name>
<dbReference type="SUPFAM" id="SSF47413">
    <property type="entry name" value="lambda repressor-like DNA-binding domains"/>
    <property type="match status" value="1"/>
</dbReference>
<dbReference type="RefSeq" id="WP_165242393.1">
    <property type="nucleotide sequence ID" value="NZ_JAAKZV010000205.1"/>
</dbReference>
<proteinExistence type="predicted"/>
<gene>
    <name evidence="2" type="ORF">G5C51_31655</name>
</gene>
<dbReference type="AlphaFoldDB" id="A0A6G4U9N8"/>
<dbReference type="InterPro" id="IPR001387">
    <property type="entry name" value="Cro/C1-type_HTH"/>
</dbReference>
<accession>A0A6G4U9N8</accession>
<evidence type="ECO:0000259" key="1">
    <source>
        <dbReference type="SMART" id="SM00530"/>
    </source>
</evidence>
<organism evidence="2 3">
    <name type="scientific">Streptomyces coryli</name>
    <dbReference type="NCBI Taxonomy" id="1128680"/>
    <lineage>
        <taxon>Bacteria</taxon>
        <taxon>Bacillati</taxon>
        <taxon>Actinomycetota</taxon>
        <taxon>Actinomycetes</taxon>
        <taxon>Kitasatosporales</taxon>
        <taxon>Streptomycetaceae</taxon>
        <taxon>Streptomyces</taxon>
    </lineage>
</organism>
<reference evidence="2 3" key="1">
    <citation type="submission" date="2020-02" db="EMBL/GenBank/DDBJ databases">
        <title>Whole-genome analyses of novel actinobacteria.</title>
        <authorList>
            <person name="Sahin N."/>
        </authorList>
    </citation>
    <scope>NUCLEOTIDE SEQUENCE [LARGE SCALE GENOMIC DNA]</scope>
    <source>
        <strain evidence="2 3">A7024</strain>
    </source>
</reference>
<evidence type="ECO:0000313" key="3">
    <source>
        <dbReference type="Proteomes" id="UP000481583"/>
    </source>
</evidence>
<dbReference type="GO" id="GO:0003677">
    <property type="term" value="F:DNA binding"/>
    <property type="evidence" value="ECO:0007669"/>
    <property type="project" value="InterPro"/>
</dbReference>